<dbReference type="InParanoid" id="G0V5U2"/>
<sequence>MSQDPISAATQVPETSPEPEIETNTDIKVLPVPVALSTVQTDQEFSFQKYSSLRQEREFYLGPHSNQEELESKISQYYALDELIGFLKASSYKNITLQFPDALIKDSSIITRLLQVRIDELHLETPPRFWVLADTAYSACCVDEVAAEHVNSDLVVHFGDACLNAIQKLPVVYSLGRPHLDLTPIVESFKREFPDKSAKVCLMTNAPYTLHMKPLFDRLTKVEGYSNLLYSQINTALAEGDSQILGVEHSMEAVGDDKLVFTLGNRRLYSLSSSIEESPIKDVATLQSDYSLFHITIPQDPHLLYLTTTFQSVTLFDIKDQTIVTGPFPSMMKRYKFMSVARTAGCIGILVNTLSLRNTKETINKLATLIKSVGKKHYLFVVGKPNVAKLANFETIDVWCILGCSQSGIIIDQMNEFYKPIVTPYELTMALQDEVTWTGKWITDFQVALDEIEKTLDSNGNEINEESGDLTMKNPTGESEAPEFDVVTGKYVSNSRPLRTLDHLELEGPSAFTTIKDANGNLIHKPRGGAVIKGTVSTSVSHLQSRHWQGLGSDFKDQDHYEDDGATVEMGISGVARGYQFDRSDANDKEREEGNK</sequence>
<comment type="function">
    <text evidence="7">Required for the first step of diphthamide biosynthesis, a post-translational modification of histidine which occurs in elongation factor 2. DPH1 and DPH2 transfer a 3-amino-3-carboxypropyl (ACP) group from S-adenosyl-L-methionine (SAM) to a histidine residue, the reaction is assisted by a reduction system comprising DPH3 and a NADH-dependent reductase. Facilitates the reduction of the catalytic iron-sulfur cluster found in the DPH1 subunit.</text>
</comment>
<dbReference type="HOGENOM" id="CLU_015210_1_0_1"/>
<dbReference type="STRING" id="1064592.G0V5U2"/>
<evidence type="ECO:0000256" key="6">
    <source>
        <dbReference type="ARBA" id="ARBA00023014"/>
    </source>
</evidence>
<dbReference type="GeneID" id="96900319"/>
<evidence type="ECO:0000256" key="3">
    <source>
        <dbReference type="ARBA" id="ARBA00006179"/>
    </source>
</evidence>
<dbReference type="GO" id="GO:0051539">
    <property type="term" value="F:4 iron, 4 sulfur cluster binding"/>
    <property type="evidence" value="ECO:0007669"/>
    <property type="project" value="EnsemblFungi"/>
</dbReference>
<feature type="compositionally biased region" description="Polar residues" evidence="8">
    <location>
        <begin position="1"/>
        <end position="14"/>
    </location>
</feature>
<keyword evidence="5 7" id="KW-0408">Iron</keyword>
<dbReference type="GO" id="GO:0046872">
    <property type="term" value="F:metal ion binding"/>
    <property type="evidence" value="ECO:0007669"/>
    <property type="project" value="UniProtKB-KW"/>
</dbReference>
<dbReference type="GO" id="GO:0017183">
    <property type="term" value="P:protein histidyl modification to diphthamide"/>
    <property type="evidence" value="ECO:0007669"/>
    <property type="project" value="UniProtKB-UniPathway"/>
</dbReference>
<proteinExistence type="inferred from homology"/>
<dbReference type="InterPro" id="IPR042265">
    <property type="entry name" value="DPH1/DPH2_3"/>
</dbReference>
<keyword evidence="7" id="KW-0963">Cytoplasm</keyword>
<dbReference type="eggNOG" id="KOG2648">
    <property type="taxonomic scope" value="Eukaryota"/>
</dbReference>
<evidence type="ECO:0000313" key="9">
    <source>
        <dbReference type="EMBL" id="CCC66830.1"/>
    </source>
</evidence>
<dbReference type="SFLD" id="SFLDG01121">
    <property type="entry name" value="Diphthamide_biosynthesis"/>
    <property type="match status" value="1"/>
</dbReference>
<evidence type="ECO:0000256" key="8">
    <source>
        <dbReference type="SAM" id="MobiDB-lite"/>
    </source>
</evidence>
<dbReference type="FunFam" id="3.40.50.11860:FF:000001">
    <property type="entry name" value="2-(3-amino-3-carboxypropyl)histidine synthase subunit 2"/>
    <property type="match status" value="1"/>
</dbReference>
<reference evidence="9 10" key="1">
    <citation type="journal article" date="2011" name="Proc. Natl. Acad. Sci. U.S.A.">
        <title>Evolutionary erosion of yeast sex chromosomes by mating-type switching accidents.</title>
        <authorList>
            <person name="Gordon J.L."/>
            <person name="Armisen D."/>
            <person name="Proux-Wera E."/>
            <person name="Oheigeartaigh S.S."/>
            <person name="Byrne K.P."/>
            <person name="Wolfe K.H."/>
        </authorList>
    </citation>
    <scope>NUCLEOTIDE SEQUENCE [LARGE SCALE GENOMIC DNA]</scope>
    <source>
        <strain evidence="10">ATCC 76901 / BCRC 22586 / CBS 4309 / NBRC 1992 / NRRL Y-12630</strain>
    </source>
</reference>
<evidence type="ECO:0000313" key="10">
    <source>
        <dbReference type="Proteomes" id="UP000001640"/>
    </source>
</evidence>
<dbReference type="UniPathway" id="UPA00559"/>
<dbReference type="Pfam" id="PF01866">
    <property type="entry name" value="Diphthamide_syn"/>
    <property type="match status" value="1"/>
</dbReference>
<evidence type="ECO:0000256" key="1">
    <source>
        <dbReference type="ARBA" id="ARBA00001966"/>
    </source>
</evidence>
<feature type="region of interest" description="Disordered" evidence="8">
    <location>
        <begin position="577"/>
        <end position="596"/>
    </location>
</feature>
<dbReference type="OMA" id="TSNSRPM"/>
<dbReference type="KEGG" id="ncs:NCAS_0A02720"/>
<accession>G0V5U2</accession>
<comment type="subcellular location">
    <subcellularLocation>
        <location evidence="7">Cytoplasm</location>
    </subcellularLocation>
</comment>
<dbReference type="InterPro" id="IPR042263">
    <property type="entry name" value="DPH1/DPH2_1"/>
</dbReference>
<name>G0V5U2_NAUCA</name>
<dbReference type="Gene3D" id="3.40.50.11840">
    <property type="entry name" value="Diphthamide synthesis DPH1/DPH2 domain 1"/>
    <property type="match status" value="1"/>
</dbReference>
<dbReference type="SFLD" id="SFLDF00408">
    <property type="entry name" value="Diphthamide_biosynthesis_famil"/>
    <property type="match status" value="1"/>
</dbReference>
<gene>
    <name evidence="9" type="primary">NCAS0A02720</name>
    <name evidence="9" type="ordered locus">NCAS_0A02720</name>
</gene>
<protein>
    <recommendedName>
        <fullName evidence="7">2-(3-amino-3-carboxypropyl)histidine synthase subunit 2</fullName>
    </recommendedName>
</protein>
<evidence type="ECO:0000256" key="7">
    <source>
        <dbReference type="RuleBase" id="RU364133"/>
    </source>
</evidence>
<comment type="similarity">
    <text evidence="3 7">Belongs to the DPH1/DPH2 family. DPH2 subfamily.</text>
</comment>
<dbReference type="RefSeq" id="XP_003673221.1">
    <property type="nucleotide sequence ID" value="XM_003673173.1"/>
</dbReference>
<keyword evidence="4 7" id="KW-0479">Metal-binding</keyword>
<dbReference type="FunCoup" id="G0V5U2">
    <property type="interactions" value="1012"/>
</dbReference>
<dbReference type="Proteomes" id="UP000001640">
    <property type="component" value="Chromosome 1"/>
</dbReference>
<dbReference type="OrthoDB" id="449241at2759"/>
<comment type="cofactor">
    <cofactor evidence="1">
        <name>[4Fe-4S] cluster</name>
        <dbReference type="ChEBI" id="CHEBI:49883"/>
    </cofactor>
</comment>
<dbReference type="AlphaFoldDB" id="G0V5U2"/>
<comment type="pathway">
    <text evidence="2 7">Protein modification; peptidyl-diphthamide biosynthesis.</text>
</comment>
<dbReference type="PANTHER" id="PTHR10762">
    <property type="entry name" value="DIPHTHAMIDE BIOSYNTHESIS PROTEIN"/>
    <property type="match status" value="1"/>
</dbReference>
<keyword evidence="6 7" id="KW-0411">Iron-sulfur</keyword>
<dbReference type="EMBL" id="HE576752">
    <property type="protein sequence ID" value="CCC66830.1"/>
    <property type="molecule type" value="Genomic_DNA"/>
</dbReference>
<dbReference type="GO" id="GO:0005737">
    <property type="term" value="C:cytoplasm"/>
    <property type="evidence" value="ECO:0007669"/>
    <property type="project" value="UniProtKB-SubCell"/>
</dbReference>
<dbReference type="GO" id="GO:0090560">
    <property type="term" value="F:2-(3-amino-3-carboxypropyl)histidine synthase activity"/>
    <property type="evidence" value="ECO:0007669"/>
    <property type="project" value="EnsemblFungi"/>
</dbReference>
<organism evidence="9 10">
    <name type="scientific">Naumovozyma castellii</name>
    <name type="common">Yeast</name>
    <name type="synonym">Saccharomyces castellii</name>
    <dbReference type="NCBI Taxonomy" id="27288"/>
    <lineage>
        <taxon>Eukaryota</taxon>
        <taxon>Fungi</taxon>
        <taxon>Dikarya</taxon>
        <taxon>Ascomycota</taxon>
        <taxon>Saccharomycotina</taxon>
        <taxon>Saccharomycetes</taxon>
        <taxon>Saccharomycetales</taxon>
        <taxon>Saccharomycetaceae</taxon>
        <taxon>Naumovozyma</taxon>
    </lineage>
</organism>
<feature type="region of interest" description="Disordered" evidence="8">
    <location>
        <begin position="1"/>
        <end position="22"/>
    </location>
</feature>
<keyword evidence="10" id="KW-1185">Reference proteome</keyword>
<evidence type="ECO:0000256" key="5">
    <source>
        <dbReference type="ARBA" id="ARBA00023004"/>
    </source>
</evidence>
<dbReference type="Gene3D" id="3.40.50.11860">
    <property type="entry name" value="Diphthamide synthesis DPH1/DPH2 domain 3"/>
    <property type="match status" value="1"/>
</dbReference>
<dbReference type="NCBIfam" id="TIGR00322">
    <property type="entry name" value="diphth2_R"/>
    <property type="match status" value="1"/>
</dbReference>
<feature type="region of interest" description="Disordered" evidence="8">
    <location>
        <begin position="458"/>
        <end position="482"/>
    </location>
</feature>
<evidence type="ECO:0000256" key="2">
    <source>
        <dbReference type="ARBA" id="ARBA00005156"/>
    </source>
</evidence>
<dbReference type="InterPro" id="IPR016435">
    <property type="entry name" value="DPH1/DPH2"/>
</dbReference>
<dbReference type="InterPro" id="IPR010014">
    <property type="entry name" value="DHP2"/>
</dbReference>
<dbReference type="SFLD" id="SFLDS00032">
    <property type="entry name" value="Radical_SAM_3-amino-3-carboxyp"/>
    <property type="match status" value="1"/>
</dbReference>
<dbReference type="GO" id="GO:0120513">
    <property type="term" value="C:2-(3-amino-3-carboxypropyl)histidine synthase complex"/>
    <property type="evidence" value="ECO:0007669"/>
    <property type="project" value="EnsemblFungi"/>
</dbReference>
<reference key="2">
    <citation type="submission" date="2011-08" db="EMBL/GenBank/DDBJ databases">
        <title>Genome sequence of Naumovozyma castellii.</title>
        <authorList>
            <person name="Gordon J.L."/>
            <person name="Armisen D."/>
            <person name="Proux-Wera E."/>
            <person name="OhEigeartaigh S.S."/>
            <person name="Byrne K.P."/>
            <person name="Wolfe K.H."/>
        </authorList>
    </citation>
    <scope>NUCLEOTIDE SEQUENCE</scope>
    <source>
        <strain>Type strain:CBS 4309</strain>
    </source>
</reference>
<feature type="compositionally biased region" description="Basic and acidic residues" evidence="8">
    <location>
        <begin position="580"/>
        <end position="596"/>
    </location>
</feature>
<evidence type="ECO:0000256" key="4">
    <source>
        <dbReference type="ARBA" id="ARBA00022723"/>
    </source>
</evidence>
<dbReference type="PANTHER" id="PTHR10762:SF2">
    <property type="entry name" value="2-(3-AMINO-3-CARBOXYPROPYL)HISTIDINE SYNTHASE SUBUNIT 2"/>
    <property type="match status" value="1"/>
</dbReference>
<dbReference type="NCBIfam" id="TIGR00272">
    <property type="entry name" value="DPH2"/>
    <property type="match status" value="1"/>
</dbReference>